<dbReference type="Pfam" id="PF14765">
    <property type="entry name" value="PS-DH"/>
    <property type="match status" value="1"/>
</dbReference>
<name>A0A7U2FE09_PHANO</name>
<dbReference type="Pfam" id="PF00550">
    <property type="entry name" value="PP-binding"/>
    <property type="match status" value="1"/>
</dbReference>
<dbReference type="Pfam" id="PF16197">
    <property type="entry name" value="KAsynt_C_assoc"/>
    <property type="match status" value="1"/>
</dbReference>
<dbReference type="FunFam" id="3.40.50.720:FF:000209">
    <property type="entry name" value="Polyketide synthase Pks12"/>
    <property type="match status" value="1"/>
</dbReference>
<keyword evidence="13" id="KW-1185">Reference proteome</keyword>
<dbReference type="Pfam" id="PF02801">
    <property type="entry name" value="Ketoacyl-synt_C"/>
    <property type="match status" value="1"/>
</dbReference>
<dbReference type="Gene3D" id="3.40.366.10">
    <property type="entry name" value="Malonyl-Coenzyme A Acyl Carrier Protein, domain 2"/>
    <property type="match status" value="1"/>
</dbReference>
<dbReference type="Gene3D" id="3.10.129.110">
    <property type="entry name" value="Polyketide synthase dehydratase"/>
    <property type="match status" value="1"/>
</dbReference>
<dbReference type="Pfam" id="PF21089">
    <property type="entry name" value="PKS_DH_N"/>
    <property type="match status" value="1"/>
</dbReference>
<dbReference type="PROSITE" id="PS52004">
    <property type="entry name" value="KS3_2"/>
    <property type="match status" value="1"/>
</dbReference>
<accession>A0A7U2FE09</accession>
<feature type="domain" description="Carrier" evidence="9">
    <location>
        <begin position="2270"/>
        <end position="2348"/>
    </location>
</feature>
<dbReference type="InterPro" id="IPR036736">
    <property type="entry name" value="ACP-like_sf"/>
</dbReference>
<feature type="domain" description="Ketosynthase family 3 (KS3)" evidence="10">
    <location>
        <begin position="18"/>
        <end position="444"/>
    </location>
</feature>
<organism evidence="12 13">
    <name type="scientific">Phaeosphaeria nodorum (strain SN15 / ATCC MYA-4574 / FGSC 10173)</name>
    <name type="common">Glume blotch fungus</name>
    <name type="synonym">Parastagonospora nodorum</name>
    <dbReference type="NCBI Taxonomy" id="321614"/>
    <lineage>
        <taxon>Eukaryota</taxon>
        <taxon>Fungi</taxon>
        <taxon>Dikarya</taxon>
        <taxon>Ascomycota</taxon>
        <taxon>Pezizomycotina</taxon>
        <taxon>Dothideomycetes</taxon>
        <taxon>Pleosporomycetidae</taxon>
        <taxon>Pleosporales</taxon>
        <taxon>Pleosporineae</taxon>
        <taxon>Phaeosphaeriaceae</taxon>
        <taxon>Parastagonospora</taxon>
    </lineage>
</organism>
<dbReference type="Pfam" id="PF08240">
    <property type="entry name" value="ADH_N"/>
    <property type="match status" value="1"/>
</dbReference>
<dbReference type="InterPro" id="IPR011032">
    <property type="entry name" value="GroES-like_sf"/>
</dbReference>
<dbReference type="PANTHER" id="PTHR43775">
    <property type="entry name" value="FATTY ACID SYNTHASE"/>
    <property type="match status" value="1"/>
</dbReference>
<dbReference type="PROSITE" id="PS00606">
    <property type="entry name" value="KS3_1"/>
    <property type="match status" value="1"/>
</dbReference>
<feature type="active site" description="Proton acceptor; for dehydratase activity" evidence="8">
    <location>
        <position position="990"/>
    </location>
</feature>
<dbReference type="InterPro" id="IPR049551">
    <property type="entry name" value="PKS_DH_C"/>
</dbReference>
<evidence type="ECO:0000256" key="8">
    <source>
        <dbReference type="PROSITE-ProRule" id="PRU01363"/>
    </source>
</evidence>
<dbReference type="SMART" id="SM00827">
    <property type="entry name" value="PKS_AT"/>
    <property type="match status" value="1"/>
</dbReference>
<dbReference type="EMBL" id="CP069036">
    <property type="protein sequence ID" value="QRD02514.1"/>
    <property type="molecule type" value="Genomic_DNA"/>
</dbReference>
<keyword evidence="4" id="KW-0521">NADP</keyword>
<dbReference type="SMART" id="SM00823">
    <property type="entry name" value="PKS_PP"/>
    <property type="match status" value="1"/>
</dbReference>
<dbReference type="GO" id="GO:0016491">
    <property type="term" value="F:oxidoreductase activity"/>
    <property type="evidence" value="ECO:0007669"/>
    <property type="project" value="UniProtKB-KW"/>
</dbReference>
<dbReference type="Gene3D" id="3.40.50.720">
    <property type="entry name" value="NAD(P)-binding Rossmann-like Domain"/>
    <property type="match status" value="3"/>
</dbReference>
<dbReference type="PROSITE" id="PS52019">
    <property type="entry name" value="PKS_MFAS_DH"/>
    <property type="match status" value="1"/>
</dbReference>
<evidence type="ECO:0000313" key="13">
    <source>
        <dbReference type="Proteomes" id="UP000663193"/>
    </source>
</evidence>
<dbReference type="InterPro" id="IPR009081">
    <property type="entry name" value="PP-bd_ACP"/>
</dbReference>
<dbReference type="GO" id="GO:0006633">
    <property type="term" value="P:fatty acid biosynthetic process"/>
    <property type="evidence" value="ECO:0007669"/>
    <property type="project" value="InterPro"/>
</dbReference>
<dbReference type="Pfam" id="PF08659">
    <property type="entry name" value="KR"/>
    <property type="match status" value="1"/>
</dbReference>
<keyword evidence="7" id="KW-0012">Acyltransferase</keyword>
<dbReference type="InterPro" id="IPR014043">
    <property type="entry name" value="Acyl_transferase_dom"/>
</dbReference>
<dbReference type="InterPro" id="IPR032821">
    <property type="entry name" value="PKS_assoc"/>
</dbReference>
<dbReference type="CDD" id="cd05195">
    <property type="entry name" value="enoyl_red"/>
    <property type="match status" value="1"/>
</dbReference>
<dbReference type="InterPro" id="IPR049552">
    <property type="entry name" value="PKS_DH_N"/>
</dbReference>
<dbReference type="InterPro" id="IPR049900">
    <property type="entry name" value="PKS_mFAS_DH"/>
</dbReference>
<evidence type="ECO:0000256" key="5">
    <source>
        <dbReference type="ARBA" id="ARBA00023002"/>
    </source>
</evidence>
<evidence type="ECO:0000259" key="9">
    <source>
        <dbReference type="PROSITE" id="PS50075"/>
    </source>
</evidence>
<dbReference type="VEuPathDB" id="FungiDB:JI435_112720"/>
<dbReference type="InterPro" id="IPR020806">
    <property type="entry name" value="PKS_PP-bd"/>
</dbReference>
<evidence type="ECO:0000259" key="11">
    <source>
        <dbReference type="PROSITE" id="PS52019"/>
    </source>
</evidence>
<evidence type="ECO:0008006" key="14">
    <source>
        <dbReference type="Google" id="ProtNLM"/>
    </source>
</evidence>
<dbReference type="Proteomes" id="UP000663193">
    <property type="component" value="Chromosome 14"/>
</dbReference>
<evidence type="ECO:0000256" key="2">
    <source>
        <dbReference type="ARBA" id="ARBA00022553"/>
    </source>
</evidence>
<dbReference type="InterPro" id="IPR050091">
    <property type="entry name" value="PKS_NRPS_Biosynth_Enz"/>
</dbReference>
<evidence type="ECO:0000256" key="4">
    <source>
        <dbReference type="ARBA" id="ARBA00022857"/>
    </source>
</evidence>
<reference evidence="13" key="1">
    <citation type="journal article" date="2021" name="BMC Genomics">
        <title>Chromosome-level genome assembly and manually-curated proteome of model necrotroph Parastagonospora nodorum Sn15 reveals a genome-wide trove of candidate effector homologs, and redundancy of virulence-related functions within an accessory chromosome.</title>
        <authorList>
            <person name="Bertazzoni S."/>
            <person name="Jones D.A.B."/>
            <person name="Phan H.T."/>
            <person name="Tan K.-C."/>
            <person name="Hane J.K."/>
        </authorList>
    </citation>
    <scope>NUCLEOTIDE SEQUENCE [LARGE SCALE GENOMIC DNA]</scope>
    <source>
        <strain evidence="13">SN15 / ATCC MYA-4574 / FGSC 10173)</strain>
    </source>
</reference>
<dbReference type="GO" id="GO:0031177">
    <property type="term" value="F:phosphopantetheine binding"/>
    <property type="evidence" value="ECO:0007669"/>
    <property type="project" value="InterPro"/>
</dbReference>
<dbReference type="InterPro" id="IPR042104">
    <property type="entry name" value="PKS_dehydratase_sf"/>
</dbReference>
<dbReference type="SUPFAM" id="SSF47336">
    <property type="entry name" value="ACP-like"/>
    <property type="match status" value="1"/>
</dbReference>
<dbReference type="GO" id="GO:0008168">
    <property type="term" value="F:methyltransferase activity"/>
    <property type="evidence" value="ECO:0007669"/>
    <property type="project" value="UniProtKB-KW"/>
</dbReference>
<dbReference type="SUPFAM" id="SSF50129">
    <property type="entry name" value="GroES-like"/>
    <property type="match status" value="1"/>
</dbReference>
<dbReference type="SUPFAM" id="SSF55048">
    <property type="entry name" value="Probable ACP-binding domain of malonyl-CoA ACP transacylase"/>
    <property type="match status" value="1"/>
</dbReference>
<evidence type="ECO:0000256" key="3">
    <source>
        <dbReference type="ARBA" id="ARBA00022679"/>
    </source>
</evidence>
<evidence type="ECO:0000313" key="12">
    <source>
        <dbReference type="EMBL" id="QRD02514.1"/>
    </source>
</evidence>
<dbReference type="Pfam" id="PF00109">
    <property type="entry name" value="ketoacyl-synt"/>
    <property type="match status" value="1"/>
</dbReference>
<dbReference type="InterPro" id="IPR001227">
    <property type="entry name" value="Ac_transferase_dom_sf"/>
</dbReference>
<dbReference type="InterPro" id="IPR016036">
    <property type="entry name" value="Malonyl_transacylase_ACP-bd"/>
</dbReference>
<dbReference type="OrthoDB" id="329835at2759"/>
<dbReference type="InterPro" id="IPR016035">
    <property type="entry name" value="Acyl_Trfase/lysoPLipase"/>
</dbReference>
<dbReference type="Gene3D" id="1.10.1200.10">
    <property type="entry name" value="ACP-like"/>
    <property type="match status" value="1"/>
</dbReference>
<feature type="region of interest" description="N-terminal hotdog fold" evidence="8">
    <location>
        <begin position="958"/>
        <end position="1095"/>
    </location>
</feature>
<sequence>MSPVSATTSPVANSVPNPEPIAIVGLGCRFPGESDSPDEFWDFLLQKKSALSRPPLSRFNIDGFHSKKNSPGSLRPEGGYFISDTVFDFDPAFFGLTRSEATAMDPQQRKLLECVFEAFESGGIPLEQVSGSNTGCYVGNFTWDYGLMNDRDHDYPKPYTMTGAGVTILSNRVSYLFNLQGPSLTLDTACSSSLYAVHLATRALQSGEIDAAVVGGTNLILAVEVQMATDKMGVLSPTSTCHTFSSEADGYGRGEGIGALYLKRLSDAVRDRDPIRGVIRGTAANSNGKTSGITQPSAKGQEAVMREAYRFAGNLDYAETSYFECHGTGTAVGDPIETMGISRVFLPDETTRDSLLVGAVKTNIGHGEASSAMASIIKVIMSMENRTIPATIGITSYNPKIDFRGGKLQVVQDNIPWPENYPVRRASVNSFGYGGANAHAIIEAADSVLPGYRSFARKGTKAITLSPTLDTIGVNGSRVPAIEREEFVLPFSAHDFPTLKNSLANIRNVADQYDVFDLAFTLSERRSRFFNRAFAVVGRDSPVEDLDDDEIVFGKRGNGANIAFIFTGQGAQSPQMGKELMQQFPSYIATIRKLDSILANLGQDSPRWTIEGALMEPAATSLIHDVELSQPLCTAVQIALVDLLHSWGIVPRASVGHSSGEIASAYAAGILTAEEAIVFAYYRGWAVGKLNAQGTMLAVGASPEEVQPFLQPGVIIACYNSPGSVTLSGDTDAVLQVKSALEQAKMFVREVKTGGRAYHSHHMKQVGTAYEERAQAAIQNLPAPAGPDFIRKATFFSSVTGKVLDNFVKLDASYWRANLESPVRFTTAINSMLSADELAINYTIELGPHSALAGPLRQIRDSLGRSSKDLDYSATLVRGENSVTRLLTVAGALFVKGYPVHLGRVNAIEKQQSHGLSIEYGTTIVDLPRYSWNYTDTKNMRLENRPNNEVRHRTFPHHDLLGSILPGAMDSQRQWRNLLDIKNFHWLEEHKLGSQPVLPATGYLAIAVEAARQYFHGRAKLDGPFRYFFPHITIKAALNLPPAGTTVEILTSVRFKKVSDSVSSKQQLTFTIASCFESIWTEHCVGTVQREAVFSPDPIFDVTALAEPKTSHTWYNGFKKISLNYGPPFAGLTDILTDPALTQCVATTPMLAEGVDPLDSSYIVHPTTMDTCVQAILIAAHKGSLKELNRSFVPVSMEDVSIWSMHGESIPPLQTASGKVLAEGTVSSLRALHGSCQLSINGKPVFEAKKINSIVYAEDLNPETKLNRHPYLRCLWKPDIEKLSSNALQKFFVDEKPSTTSYVDALLDVLVHKYPSLDILIAGAKEPEFLYSILEADSTMRRFKSVTALTTSEDQLAFFEKALSTTAAVGQLLGETPTLDGKLFNLAVVEAKGDVPEILSRLRLILNADGRILLHGDTEPSKDWTVGLQSLDLEVFGSFTEGKTWVTLINPLKPLAAPPLDGLTLVSRTPDAKIAHSVKQELAKYGPVVETVSLADSSFNCSNNTIVVVAETDGTLFNQSMTDKELKNLQRIAEQASTVLWVTHGDLLVGADPNAAIVMGLGRCLQSEYPTLDFIFLDVDHRASRPLASQIHTVLQTIGTVSTIDREYLVKNDTFYVSRLSHDRAHDAAFSALLDTTTTKQQYTTDRKMRLKIERPGLLESLHFQAVPLEDSLSLDEAEVEVKAIGLNMKEVATFRGNFNSLSLSHEGSGIVRRVGANVTNVRVGDKVCWMAKGLFQNIETFKAKFLHKIADTDSHEEVATMPLAYSTAVYGLLHLGRLKKGESVLIHSGTGGVGLAAIQIAQMVGAKVFATVGTETKRNFLHEAYGLPHSQILNSRDTSFAEGVMKATNGRGVDVTLNSLVREQLHATWSCIATQGRHIEIGLNDILDYGDLDMSVFKRGASFAAFDFGVVADETPDVAVAVMKEVVGYFREGKIKPLSPSSVYPASEVTKAFMQFNNAKRIGKVVVKFEENDETDVLVAPKKPTYSPDVSYLLVGCLGGLGRCFAREMVQQGARHLIFLGRSGDEKPEASVMVRRMRSEGVDVQVIKGDVSKQEDVLRAVKAAKVPIAGVLQGVMALDDRLFSSYDINSWNYAIDPKVAGTWNLHNALADQPLDFFIMISSISAMTGAPTQGNYCAANTFLDFFARYRRQMGLPATTIALSMVLEVGFVSQSLTIEQGISRSGIHGIDEKDFIRLIEAGVAPQPDSKWLFDHSANCFLVSGLEPAKLASDIDVNDFRFWLQPRVGPLLNAILASDGNDAGAAKAKIALDLPGILEQVITKFAKTFSLEAEDIDTTKPLSSYGMDSMIGTDLRNWCYKQLGADIPTSDFMGPSLTAQSLAQKAFSLLSS</sequence>
<feature type="domain" description="PKS/mFAS DH" evidence="11">
    <location>
        <begin position="958"/>
        <end position="1262"/>
    </location>
</feature>
<dbReference type="Gene3D" id="3.90.180.10">
    <property type="entry name" value="Medium-chain alcohol dehydrogenases, catalytic domain"/>
    <property type="match status" value="1"/>
</dbReference>
<keyword evidence="3" id="KW-0808">Transferase</keyword>
<dbReference type="SMART" id="SM00822">
    <property type="entry name" value="PKS_KR"/>
    <property type="match status" value="1"/>
</dbReference>
<dbReference type="SMART" id="SM00826">
    <property type="entry name" value="PKS_DH"/>
    <property type="match status" value="1"/>
</dbReference>
<dbReference type="GO" id="GO:0004315">
    <property type="term" value="F:3-oxoacyl-[acyl-carrier-protein] synthase activity"/>
    <property type="evidence" value="ECO:0007669"/>
    <property type="project" value="InterPro"/>
</dbReference>
<proteinExistence type="predicted"/>
<feature type="active site" description="Proton donor; for dehydratase activity" evidence="8">
    <location>
        <position position="1170"/>
    </location>
</feature>
<dbReference type="InterPro" id="IPR057326">
    <property type="entry name" value="KR_dom"/>
</dbReference>
<dbReference type="Gene3D" id="3.40.47.10">
    <property type="match status" value="1"/>
</dbReference>
<dbReference type="InterPro" id="IPR016039">
    <property type="entry name" value="Thiolase-like"/>
</dbReference>
<dbReference type="Pfam" id="PF00698">
    <property type="entry name" value="Acyl_transf_1"/>
    <property type="match status" value="1"/>
</dbReference>
<evidence type="ECO:0000256" key="6">
    <source>
        <dbReference type="ARBA" id="ARBA00023268"/>
    </source>
</evidence>
<dbReference type="InterPro" id="IPR036291">
    <property type="entry name" value="NAD(P)-bd_dom_sf"/>
</dbReference>
<dbReference type="InterPro" id="IPR020807">
    <property type="entry name" value="PKS_DH"/>
</dbReference>
<protein>
    <recommendedName>
        <fullName evidence="14">Carrier domain-containing protein</fullName>
    </recommendedName>
</protein>
<keyword evidence="2" id="KW-0597">Phosphoprotein</keyword>
<keyword evidence="5" id="KW-0560">Oxidoreductase</keyword>
<dbReference type="SMART" id="SM00829">
    <property type="entry name" value="PKS_ER"/>
    <property type="match status" value="1"/>
</dbReference>
<dbReference type="CDD" id="cd00833">
    <property type="entry name" value="PKS"/>
    <property type="match status" value="1"/>
</dbReference>
<dbReference type="PANTHER" id="PTHR43775:SF50">
    <property type="entry name" value="HIGHLY REDUCING POLYKETIDE SYNTHASE SRDA"/>
    <property type="match status" value="1"/>
</dbReference>
<dbReference type="SUPFAM" id="SSF51735">
    <property type="entry name" value="NAD(P)-binding Rossmann-fold domains"/>
    <property type="match status" value="3"/>
</dbReference>
<keyword evidence="6" id="KW-0511">Multifunctional enzyme</keyword>
<dbReference type="GO" id="GO:1901336">
    <property type="term" value="P:lactone biosynthetic process"/>
    <property type="evidence" value="ECO:0007669"/>
    <property type="project" value="UniProtKB-ARBA"/>
</dbReference>
<evidence type="ECO:0000256" key="1">
    <source>
        <dbReference type="ARBA" id="ARBA00022450"/>
    </source>
</evidence>
<dbReference type="InterPro" id="IPR013154">
    <property type="entry name" value="ADH-like_N"/>
</dbReference>
<gene>
    <name evidence="12" type="ORF">JI435_112720</name>
</gene>
<dbReference type="InterPro" id="IPR020841">
    <property type="entry name" value="PKS_Beta-ketoAc_synthase_dom"/>
</dbReference>
<dbReference type="SUPFAM" id="SSF52151">
    <property type="entry name" value="FabD/lysophospholipase-like"/>
    <property type="match status" value="1"/>
</dbReference>
<dbReference type="Pfam" id="PF13602">
    <property type="entry name" value="ADH_zinc_N_2"/>
    <property type="match status" value="1"/>
</dbReference>
<dbReference type="InterPro" id="IPR014030">
    <property type="entry name" value="Ketoacyl_synth_N"/>
</dbReference>
<dbReference type="SUPFAM" id="SSF53901">
    <property type="entry name" value="Thiolase-like"/>
    <property type="match status" value="1"/>
</dbReference>
<dbReference type="GO" id="GO:0032259">
    <property type="term" value="P:methylation"/>
    <property type="evidence" value="ECO:0007669"/>
    <property type="project" value="UniProtKB-KW"/>
</dbReference>
<keyword evidence="1" id="KW-0596">Phosphopantetheine</keyword>
<dbReference type="SMART" id="SM00825">
    <property type="entry name" value="PKS_KS"/>
    <property type="match status" value="1"/>
</dbReference>
<dbReference type="InterPro" id="IPR013968">
    <property type="entry name" value="PKS_KR"/>
</dbReference>
<dbReference type="PROSITE" id="PS50075">
    <property type="entry name" value="CARRIER"/>
    <property type="match status" value="1"/>
</dbReference>
<dbReference type="InterPro" id="IPR018201">
    <property type="entry name" value="Ketoacyl_synth_AS"/>
</dbReference>
<dbReference type="GO" id="GO:0044550">
    <property type="term" value="P:secondary metabolite biosynthetic process"/>
    <property type="evidence" value="ECO:0007669"/>
    <property type="project" value="UniProtKB-ARBA"/>
</dbReference>
<evidence type="ECO:0000259" key="10">
    <source>
        <dbReference type="PROSITE" id="PS52004"/>
    </source>
</evidence>
<dbReference type="InterPro" id="IPR014031">
    <property type="entry name" value="Ketoacyl_synth_C"/>
</dbReference>
<feature type="region of interest" description="C-terminal hotdog fold" evidence="8">
    <location>
        <begin position="1106"/>
        <end position="1262"/>
    </location>
</feature>
<evidence type="ECO:0000256" key="7">
    <source>
        <dbReference type="ARBA" id="ARBA00023315"/>
    </source>
</evidence>
<dbReference type="InterPro" id="IPR020843">
    <property type="entry name" value="ER"/>
</dbReference>